<dbReference type="AlphaFoldDB" id="A0A855X987"/>
<protein>
    <recommendedName>
        <fullName evidence="1">Polysaccharide pyruvyl transferase domain-containing protein</fullName>
    </recommendedName>
</protein>
<reference evidence="2 3" key="1">
    <citation type="journal article" date="2018" name="ISME J.">
        <title>A methanotrophic archaeon couples anaerobic oxidation of methane to Fe(III) reduction.</title>
        <authorList>
            <person name="Cai C."/>
            <person name="Leu A.O."/>
            <person name="Xie G.J."/>
            <person name="Guo J."/>
            <person name="Feng Y."/>
            <person name="Zhao J.X."/>
            <person name="Tyson G.W."/>
            <person name="Yuan Z."/>
            <person name="Hu S."/>
        </authorList>
    </citation>
    <scope>NUCLEOTIDE SEQUENCE [LARGE SCALE GENOMIC DNA]</scope>
    <source>
        <strain evidence="2">FeB_12</strain>
    </source>
</reference>
<dbReference type="PANTHER" id="PTHR36836">
    <property type="entry name" value="COLANIC ACID BIOSYNTHESIS PROTEIN WCAK"/>
    <property type="match status" value="1"/>
</dbReference>
<comment type="caution">
    <text evidence="2">The sequence shown here is derived from an EMBL/GenBank/DDBJ whole genome shotgun (WGS) entry which is preliminary data.</text>
</comment>
<proteinExistence type="predicted"/>
<dbReference type="Proteomes" id="UP000250918">
    <property type="component" value="Unassembled WGS sequence"/>
</dbReference>
<organism evidence="2 3">
    <name type="scientific">candidate division GN15 bacterium</name>
    <dbReference type="NCBI Taxonomy" id="2072418"/>
    <lineage>
        <taxon>Bacteria</taxon>
        <taxon>candidate division GN15</taxon>
    </lineage>
</organism>
<accession>A0A855X987</accession>
<sequence length="439" mass="49766">MGGRELNKVGIFGHYGNGNLGDEAIIAAVIQSVRRHAPQAMIVGFCVNPADTEKRHGIQAFNIRRAVRSSPAVSTVPPREASPSSEKDTLRERVKKIIKSVPLAYPAARLVWRLPRTLGEVWRESRFLFRAFRTLDGVGMLIISGSGQLMDGFGGAWAFPYTLFKWSVMARLRGIKLVFLSVGAGPINATLSRFFIRRALRLAHYRSYRDEYSKGLIESIGVRGDNYVYPDLACNLAIARADIHPRLDRKRVVGIIPVPYFDHRYWQKSDAAKYAEFVQRLAQFSLWLIERGYTVFPFWTKLYTDELVVHEIERAVRDSGHLRAKDGLISRPISTLADMVDSVRDCDLLVASRFHGILIPLIMQKPVVGLAYHPKTSDMMAYMGQPDYCLNIDHFTLEDLQKMFVRLEQNAAPVSRSLSQRASDASSLVEEQYRRIFDT</sequence>
<evidence type="ECO:0000259" key="1">
    <source>
        <dbReference type="Pfam" id="PF04230"/>
    </source>
</evidence>
<evidence type="ECO:0000313" key="3">
    <source>
        <dbReference type="Proteomes" id="UP000250918"/>
    </source>
</evidence>
<dbReference type="PANTHER" id="PTHR36836:SF1">
    <property type="entry name" value="COLANIC ACID BIOSYNTHESIS PROTEIN WCAK"/>
    <property type="match status" value="1"/>
</dbReference>
<feature type="domain" description="Polysaccharide pyruvyl transferase" evidence="1">
    <location>
        <begin position="19"/>
        <end position="374"/>
    </location>
</feature>
<evidence type="ECO:0000313" key="2">
    <source>
        <dbReference type="EMBL" id="PWB74919.1"/>
    </source>
</evidence>
<gene>
    <name evidence="2" type="ORF">C3F09_03180</name>
</gene>
<dbReference type="EMBL" id="PQAP01000020">
    <property type="protein sequence ID" value="PWB74919.1"/>
    <property type="molecule type" value="Genomic_DNA"/>
</dbReference>
<name>A0A855X987_9BACT</name>
<dbReference type="Pfam" id="PF04230">
    <property type="entry name" value="PS_pyruv_trans"/>
    <property type="match status" value="1"/>
</dbReference>
<dbReference type="InterPro" id="IPR007345">
    <property type="entry name" value="Polysacch_pyruvyl_Trfase"/>
</dbReference>